<accession>A0A9P7UMC2</accession>
<protein>
    <recommendedName>
        <fullName evidence="5">HMG box domain-containing protein</fullName>
    </recommendedName>
</protein>
<dbReference type="GeneID" id="66082208"/>
<dbReference type="GO" id="GO:0000122">
    <property type="term" value="P:negative regulation of transcription by RNA polymerase II"/>
    <property type="evidence" value="ECO:0007669"/>
    <property type="project" value="TreeGrafter"/>
</dbReference>
<dbReference type="PANTHER" id="PTHR10270:SF161">
    <property type="entry name" value="SEX-DETERMINING REGION Y PROTEIN"/>
    <property type="match status" value="1"/>
</dbReference>
<evidence type="ECO:0000256" key="1">
    <source>
        <dbReference type="ARBA" id="ARBA00023125"/>
    </source>
</evidence>
<feature type="DNA-binding region" description="HMG box" evidence="3">
    <location>
        <begin position="35"/>
        <end position="106"/>
    </location>
</feature>
<dbReference type="Proteomes" id="UP001049176">
    <property type="component" value="Chromosome 9"/>
</dbReference>
<dbReference type="OrthoDB" id="6247875at2759"/>
<dbReference type="EMBL" id="CM032189">
    <property type="protein sequence ID" value="KAG7087153.1"/>
    <property type="molecule type" value="Genomic_DNA"/>
</dbReference>
<gene>
    <name evidence="6" type="ORF">E1B28_013133</name>
</gene>
<proteinExistence type="predicted"/>
<keyword evidence="1 3" id="KW-0238">DNA-binding</keyword>
<dbReference type="InterPro" id="IPR036910">
    <property type="entry name" value="HMG_box_dom_sf"/>
</dbReference>
<dbReference type="SMART" id="SM00398">
    <property type="entry name" value="HMG"/>
    <property type="match status" value="1"/>
</dbReference>
<dbReference type="GO" id="GO:0000978">
    <property type="term" value="F:RNA polymerase II cis-regulatory region sequence-specific DNA binding"/>
    <property type="evidence" value="ECO:0007669"/>
    <property type="project" value="TreeGrafter"/>
</dbReference>
<name>A0A9P7UMC2_9AGAR</name>
<dbReference type="InterPro" id="IPR009071">
    <property type="entry name" value="HMG_box_dom"/>
</dbReference>
<evidence type="ECO:0000259" key="5">
    <source>
        <dbReference type="PROSITE" id="PS50118"/>
    </source>
</evidence>
<organism evidence="6 7">
    <name type="scientific">Marasmius oreades</name>
    <name type="common">fairy-ring Marasmius</name>
    <dbReference type="NCBI Taxonomy" id="181124"/>
    <lineage>
        <taxon>Eukaryota</taxon>
        <taxon>Fungi</taxon>
        <taxon>Dikarya</taxon>
        <taxon>Basidiomycota</taxon>
        <taxon>Agaricomycotina</taxon>
        <taxon>Agaricomycetes</taxon>
        <taxon>Agaricomycetidae</taxon>
        <taxon>Agaricales</taxon>
        <taxon>Marasmiineae</taxon>
        <taxon>Marasmiaceae</taxon>
        <taxon>Marasmius</taxon>
    </lineage>
</organism>
<dbReference type="GO" id="GO:0030154">
    <property type="term" value="P:cell differentiation"/>
    <property type="evidence" value="ECO:0007669"/>
    <property type="project" value="TreeGrafter"/>
</dbReference>
<dbReference type="SUPFAM" id="SSF47095">
    <property type="entry name" value="HMG-box"/>
    <property type="match status" value="1"/>
</dbReference>
<dbReference type="PANTHER" id="PTHR10270">
    <property type="entry name" value="SOX TRANSCRIPTION FACTOR"/>
    <property type="match status" value="1"/>
</dbReference>
<feature type="region of interest" description="Disordered" evidence="4">
    <location>
        <begin position="254"/>
        <end position="291"/>
    </location>
</feature>
<evidence type="ECO:0000313" key="6">
    <source>
        <dbReference type="EMBL" id="KAG7087153.1"/>
    </source>
</evidence>
<dbReference type="Pfam" id="PF00505">
    <property type="entry name" value="HMG_box"/>
    <property type="match status" value="1"/>
</dbReference>
<dbReference type="GO" id="GO:0005634">
    <property type="term" value="C:nucleus"/>
    <property type="evidence" value="ECO:0007669"/>
    <property type="project" value="UniProtKB-UniRule"/>
</dbReference>
<dbReference type="Gene3D" id="1.10.30.10">
    <property type="entry name" value="High mobility group box domain"/>
    <property type="match status" value="1"/>
</dbReference>
<sequence>MAPDRTTHQKPTQLPPYDEKFRRARPPRKGEPGYIPRPLNKWIIFRREFASKTSYDDFQNARAKTTSDSKGAQKVWAELSAEEKRPYELAADEERRRHKEKYPDYKFCPAKKDKAKVATRKHKSEEEEERILPLHPLSDAAPLNELVQGESYESQSGRFVYNALEAESEDPLGHKAENTEVNELPDQLLPFAHRTQLDRTVNSLTPEKSKKPVAASLDDSPRFVHLEPPSRELQLEADGTGRFLYPIQSAHLSLAPESPRPPTFTTDPHPTGESTYAPTSVPRPPSPPFLNDRKFCESVDVSLPTGGYRYQREEPITFSRPSTRDSSLEPTFHAPGPSSGAPYVRGFSHCSLSSEYDMMLPHFRDEDDIFKKPARWDGSPSRSLDMDSDLKPSSPVLRPISLGVFCCSAKYSHRR</sequence>
<evidence type="ECO:0000256" key="3">
    <source>
        <dbReference type="PROSITE-ProRule" id="PRU00267"/>
    </source>
</evidence>
<dbReference type="KEGG" id="more:E1B28_013133"/>
<keyword evidence="3" id="KW-0539">Nucleus</keyword>
<reference evidence="6" key="1">
    <citation type="journal article" date="2021" name="Genome Biol. Evol.">
        <title>The assembled and annotated genome of the fairy-ring fungus Marasmius oreades.</title>
        <authorList>
            <person name="Hiltunen M."/>
            <person name="Ament-Velasquez S.L."/>
            <person name="Johannesson H."/>
        </authorList>
    </citation>
    <scope>NUCLEOTIDE SEQUENCE</scope>
    <source>
        <strain evidence="6">03SP1</strain>
    </source>
</reference>
<keyword evidence="2" id="KW-0804">Transcription</keyword>
<dbReference type="AlphaFoldDB" id="A0A9P7UMC2"/>
<dbReference type="CDD" id="cd01389">
    <property type="entry name" value="HMG-box_ROX1-like"/>
    <property type="match status" value="1"/>
</dbReference>
<dbReference type="GO" id="GO:0001228">
    <property type="term" value="F:DNA-binding transcription activator activity, RNA polymerase II-specific"/>
    <property type="evidence" value="ECO:0007669"/>
    <property type="project" value="TreeGrafter"/>
</dbReference>
<keyword evidence="7" id="KW-1185">Reference proteome</keyword>
<evidence type="ECO:0000256" key="2">
    <source>
        <dbReference type="ARBA" id="ARBA00023163"/>
    </source>
</evidence>
<evidence type="ECO:0000256" key="4">
    <source>
        <dbReference type="SAM" id="MobiDB-lite"/>
    </source>
</evidence>
<feature type="domain" description="HMG box" evidence="5">
    <location>
        <begin position="35"/>
        <end position="106"/>
    </location>
</feature>
<feature type="compositionally biased region" description="Polar residues" evidence="4">
    <location>
        <begin position="263"/>
        <end position="277"/>
    </location>
</feature>
<evidence type="ECO:0000313" key="7">
    <source>
        <dbReference type="Proteomes" id="UP001049176"/>
    </source>
</evidence>
<feature type="region of interest" description="Disordered" evidence="4">
    <location>
        <begin position="1"/>
        <end position="34"/>
    </location>
</feature>
<comment type="caution">
    <text evidence="6">The sequence shown here is derived from an EMBL/GenBank/DDBJ whole genome shotgun (WGS) entry which is preliminary data.</text>
</comment>
<dbReference type="PROSITE" id="PS50118">
    <property type="entry name" value="HMG_BOX_2"/>
    <property type="match status" value="1"/>
</dbReference>
<dbReference type="RefSeq" id="XP_043003624.1">
    <property type="nucleotide sequence ID" value="XM_043158280.1"/>
</dbReference>
<dbReference type="InterPro" id="IPR050140">
    <property type="entry name" value="SRY-related_HMG-box_TF-like"/>
</dbReference>